<dbReference type="Proteomes" id="UP001054252">
    <property type="component" value="Unassembled WGS sequence"/>
</dbReference>
<dbReference type="PANTHER" id="PTHR31288">
    <property type="entry name" value="O-FUCOSYLTRANSFERASE FAMILY PROTEIN"/>
    <property type="match status" value="1"/>
</dbReference>
<comment type="caution">
    <text evidence="1">The sequence shown here is derived from an EMBL/GenBank/DDBJ whole genome shotgun (WGS) entry which is preliminary data.</text>
</comment>
<sequence length="90" mass="10536">MGHRRFLFGHAKTIIPDKRKLVVLLEDMAISWKAFKNQMEVMLTESDHKGMMVPRIKKINRKTSIYAYPLSECSCLQQYHNSTLKLRLAV</sequence>
<reference evidence="1 2" key="1">
    <citation type="journal article" date="2021" name="Commun. Biol.">
        <title>The genome of Shorea leprosula (Dipterocarpaceae) highlights the ecological relevance of drought in aseasonal tropical rainforests.</title>
        <authorList>
            <person name="Ng K.K.S."/>
            <person name="Kobayashi M.J."/>
            <person name="Fawcett J.A."/>
            <person name="Hatakeyama M."/>
            <person name="Paape T."/>
            <person name="Ng C.H."/>
            <person name="Ang C.C."/>
            <person name="Tnah L.H."/>
            <person name="Lee C.T."/>
            <person name="Nishiyama T."/>
            <person name="Sese J."/>
            <person name="O'Brien M.J."/>
            <person name="Copetti D."/>
            <person name="Mohd Noor M.I."/>
            <person name="Ong R.C."/>
            <person name="Putra M."/>
            <person name="Sireger I.Z."/>
            <person name="Indrioko S."/>
            <person name="Kosugi Y."/>
            <person name="Izuno A."/>
            <person name="Isagi Y."/>
            <person name="Lee S.L."/>
            <person name="Shimizu K.K."/>
        </authorList>
    </citation>
    <scope>NUCLEOTIDE SEQUENCE [LARGE SCALE GENOMIC DNA]</scope>
    <source>
        <strain evidence="1">214</strain>
    </source>
</reference>
<protein>
    <recommendedName>
        <fullName evidence="3">Transposase</fullName>
    </recommendedName>
</protein>
<name>A0AAV5LJT2_9ROSI</name>
<gene>
    <name evidence="1" type="ORF">SLEP1_g45641</name>
</gene>
<organism evidence="1 2">
    <name type="scientific">Rubroshorea leprosula</name>
    <dbReference type="NCBI Taxonomy" id="152421"/>
    <lineage>
        <taxon>Eukaryota</taxon>
        <taxon>Viridiplantae</taxon>
        <taxon>Streptophyta</taxon>
        <taxon>Embryophyta</taxon>
        <taxon>Tracheophyta</taxon>
        <taxon>Spermatophyta</taxon>
        <taxon>Magnoliopsida</taxon>
        <taxon>eudicotyledons</taxon>
        <taxon>Gunneridae</taxon>
        <taxon>Pentapetalae</taxon>
        <taxon>rosids</taxon>
        <taxon>malvids</taxon>
        <taxon>Malvales</taxon>
        <taxon>Dipterocarpaceae</taxon>
        <taxon>Rubroshorea</taxon>
    </lineage>
</organism>
<accession>A0AAV5LJT2</accession>
<dbReference type="InterPro" id="IPR024709">
    <property type="entry name" value="FucosylTrfase_pln"/>
</dbReference>
<dbReference type="AlphaFoldDB" id="A0AAV5LJT2"/>
<evidence type="ECO:0008006" key="3">
    <source>
        <dbReference type="Google" id="ProtNLM"/>
    </source>
</evidence>
<proteinExistence type="predicted"/>
<evidence type="ECO:0000313" key="2">
    <source>
        <dbReference type="Proteomes" id="UP001054252"/>
    </source>
</evidence>
<dbReference type="PANTHER" id="PTHR31288:SF8">
    <property type="entry name" value="O-FUCOSYLTRANSFERASE 10-RELATED"/>
    <property type="match status" value="1"/>
</dbReference>
<evidence type="ECO:0000313" key="1">
    <source>
        <dbReference type="EMBL" id="GKV37639.1"/>
    </source>
</evidence>
<dbReference type="EMBL" id="BPVZ01000124">
    <property type="protein sequence ID" value="GKV37639.1"/>
    <property type="molecule type" value="Genomic_DNA"/>
</dbReference>
<keyword evidence="2" id="KW-1185">Reference proteome</keyword>